<evidence type="ECO:0000313" key="3">
    <source>
        <dbReference type="Proteomes" id="UP000054721"/>
    </source>
</evidence>
<dbReference type="Proteomes" id="UP000054721">
    <property type="component" value="Unassembled WGS sequence"/>
</dbReference>
<organism evidence="2 3">
    <name type="scientific">Trichinella nativa</name>
    <dbReference type="NCBI Taxonomy" id="6335"/>
    <lineage>
        <taxon>Eukaryota</taxon>
        <taxon>Metazoa</taxon>
        <taxon>Ecdysozoa</taxon>
        <taxon>Nematoda</taxon>
        <taxon>Enoplea</taxon>
        <taxon>Dorylaimia</taxon>
        <taxon>Trichinellida</taxon>
        <taxon>Trichinellidae</taxon>
        <taxon>Trichinella</taxon>
    </lineage>
</organism>
<sequence length="42" mass="4591">MVCRWPAFDPLFFSGGEAQFRDQDNSANPAVSSELGENSSPE</sequence>
<dbReference type="AlphaFoldDB" id="A0A0V1KHY5"/>
<reference evidence="2 3" key="1">
    <citation type="submission" date="2015-05" db="EMBL/GenBank/DDBJ databases">
        <title>Evolution of Trichinella species and genotypes.</title>
        <authorList>
            <person name="Korhonen P.K."/>
            <person name="Edoardo P."/>
            <person name="Giuseppe L.R."/>
            <person name="Gasser R.B."/>
        </authorList>
    </citation>
    <scope>NUCLEOTIDE SEQUENCE [LARGE SCALE GENOMIC DNA]</scope>
    <source>
        <strain evidence="2">ISS10</strain>
    </source>
</reference>
<proteinExistence type="predicted"/>
<evidence type="ECO:0000256" key="1">
    <source>
        <dbReference type="SAM" id="MobiDB-lite"/>
    </source>
</evidence>
<protein>
    <submittedName>
        <fullName evidence="2">Uncharacterized protein</fullName>
    </submittedName>
</protein>
<dbReference type="EMBL" id="JYDW01002200">
    <property type="protein sequence ID" value="KRZ46792.1"/>
    <property type="molecule type" value="Genomic_DNA"/>
</dbReference>
<name>A0A0V1KHY5_9BILA</name>
<feature type="compositionally biased region" description="Polar residues" evidence="1">
    <location>
        <begin position="25"/>
        <end position="42"/>
    </location>
</feature>
<keyword evidence="3" id="KW-1185">Reference proteome</keyword>
<gene>
    <name evidence="2" type="ORF">T02_594</name>
</gene>
<feature type="region of interest" description="Disordered" evidence="1">
    <location>
        <begin position="19"/>
        <end position="42"/>
    </location>
</feature>
<evidence type="ECO:0000313" key="2">
    <source>
        <dbReference type="EMBL" id="KRZ46792.1"/>
    </source>
</evidence>
<comment type="caution">
    <text evidence="2">The sequence shown here is derived from an EMBL/GenBank/DDBJ whole genome shotgun (WGS) entry which is preliminary data.</text>
</comment>
<accession>A0A0V1KHY5</accession>